<gene>
    <name evidence="1" type="ordered locus">pQBR0093</name>
</gene>
<organism evidence="1 2">
    <name type="scientific">Pseudomonas fluorescens (strain SBW25)</name>
    <dbReference type="NCBI Taxonomy" id="216595"/>
    <lineage>
        <taxon>Bacteria</taxon>
        <taxon>Pseudomonadati</taxon>
        <taxon>Pseudomonadota</taxon>
        <taxon>Gammaproteobacteria</taxon>
        <taxon>Pseudomonadales</taxon>
        <taxon>Pseudomonadaceae</taxon>
        <taxon>Pseudomonas</taxon>
    </lineage>
</organism>
<dbReference type="RefSeq" id="WP_011922902.1">
    <property type="nucleotide sequence ID" value="NC_009444.1"/>
</dbReference>
<evidence type="ECO:0000313" key="2">
    <source>
        <dbReference type="Proteomes" id="UP000002332"/>
    </source>
</evidence>
<evidence type="ECO:0000313" key="1">
    <source>
        <dbReference type="EMBL" id="CAM96125.1"/>
    </source>
</evidence>
<reference evidence="1 2" key="1">
    <citation type="journal article" date="2007" name="ISME J.">
        <title>Sequence-based analysis of pQBR103; a representative of a unique, transfer-proficient mega plasmid resident in the microbial community of sugar beet.</title>
        <authorList>
            <person name="Tett A."/>
            <person name="Spiers A.J."/>
            <person name="Crossman L.C."/>
            <person name="Ager D."/>
            <person name="Ciric L."/>
            <person name="Dow J.M."/>
            <person name="Fry J.C."/>
            <person name="Harris D."/>
            <person name="Lilley A."/>
            <person name="Oliver A."/>
            <person name="Parkhill J."/>
            <person name="Quail M.A."/>
            <person name="Rainey P.B."/>
            <person name="Saunders N.J."/>
            <person name="Seeger K."/>
            <person name="Snyder L.A.S."/>
            <person name="Squares R."/>
            <person name="Thomas C.M."/>
            <person name="Turner S.L."/>
            <person name="Zhang X.-X."/>
            <person name="Field D."/>
            <person name="Bailey M.J."/>
        </authorList>
    </citation>
    <scope>NUCLEOTIDE SEQUENCE [LARGE SCALE GENOMIC DNA]</scope>
    <source>
        <strain evidence="1 2">SBW25</strain>
    </source>
</reference>
<dbReference type="Proteomes" id="UP000002332">
    <property type="component" value="Plasmid pQBR103"/>
</dbReference>
<geneLocation type="plasmid" evidence="1 2">
    <name>pQBR103</name>
</geneLocation>
<keyword evidence="1" id="KW-0614">Plasmid</keyword>
<name>A4V7I8_PSEFS</name>
<dbReference type="EMBL" id="AM235768">
    <property type="protein sequence ID" value="CAM96125.1"/>
    <property type="molecule type" value="Genomic_DNA"/>
</dbReference>
<protein>
    <submittedName>
        <fullName evidence="1">Uncharacterized protein</fullName>
    </submittedName>
</protein>
<dbReference type="AlphaFoldDB" id="A4V7I8"/>
<accession>A4V7I8</accession>
<proteinExistence type="predicted"/>
<sequence length="312" mass="35256">MPVQSMEVRDLDQPIIVLDSFEDLAKRPNFSQSLAFRPKSDRGFDAVVMPYHFLDTIPCGIESCHTPHRRGYLITTTDGLETGIGGHCGRKHFGISFTLERQRIDKALSRQRRIDSIMRAREDIPSLVQAANSLKQAHSELSELKRRFMGAVGTPFYTQLKQRADRGQDRITRDEPMTPDEAAAYWETTNKKSRKDWPTKEVLVTTLSGLSFLAANFKDMLVTNLVLPLEQFATQSMDDIERLSPRLLQSTAKWVGRVPQDLLKAQDVVDAGRAFFTVENMLKLVNLNADMQALGPLIQELKSKPASPATRR</sequence>
<dbReference type="PATRIC" id="fig|216595.4.peg.60"/>